<feature type="compositionally biased region" description="Polar residues" evidence="1">
    <location>
        <begin position="254"/>
        <end position="264"/>
    </location>
</feature>
<dbReference type="Proteomes" id="UP000435877">
    <property type="component" value="Unassembled WGS sequence"/>
</dbReference>
<reference evidence="4 5" key="1">
    <citation type="submission" date="2019-11" db="EMBL/GenBank/DDBJ databases">
        <authorList>
            <person name="Holert J."/>
        </authorList>
    </citation>
    <scope>NUCLEOTIDE SEQUENCE [LARGE SCALE GENOMIC DNA]</scope>
    <source>
        <strain evidence="3">BC3_2A</strain>
        <strain evidence="2">SB11_1A</strain>
    </source>
</reference>
<evidence type="ECO:0000313" key="5">
    <source>
        <dbReference type="Proteomes" id="UP000439591"/>
    </source>
</evidence>
<dbReference type="Proteomes" id="UP000439591">
    <property type="component" value="Unassembled WGS sequence"/>
</dbReference>
<organism evidence="2 4">
    <name type="scientific">Zhongshania aliphaticivorans</name>
    <dbReference type="NCBI Taxonomy" id="1470434"/>
    <lineage>
        <taxon>Bacteria</taxon>
        <taxon>Pseudomonadati</taxon>
        <taxon>Pseudomonadota</taxon>
        <taxon>Gammaproteobacteria</taxon>
        <taxon>Cellvibrionales</taxon>
        <taxon>Spongiibacteraceae</taxon>
        <taxon>Zhongshania</taxon>
    </lineage>
</organism>
<dbReference type="EMBL" id="CACSIK010000005">
    <property type="protein sequence ID" value="CAA0114871.1"/>
    <property type="molecule type" value="Genomic_DNA"/>
</dbReference>
<name>A0A5S9QBB5_9GAMM</name>
<dbReference type="AlphaFoldDB" id="A0A5S9QBB5"/>
<dbReference type="OrthoDB" id="5733485at2"/>
<dbReference type="RefSeq" id="WP_159270386.1">
    <property type="nucleotide sequence ID" value="NZ_CACSIK010000005.1"/>
</dbReference>
<dbReference type="EMBL" id="CACSIM010000009">
    <property type="protein sequence ID" value="CAA0123045.1"/>
    <property type="molecule type" value="Genomic_DNA"/>
</dbReference>
<evidence type="ECO:0000313" key="4">
    <source>
        <dbReference type="Proteomes" id="UP000435877"/>
    </source>
</evidence>
<feature type="region of interest" description="Disordered" evidence="1">
    <location>
        <begin position="229"/>
        <end position="264"/>
    </location>
</feature>
<evidence type="ECO:0000313" key="2">
    <source>
        <dbReference type="EMBL" id="CAA0114871.1"/>
    </source>
</evidence>
<gene>
    <name evidence="2" type="ORF">IHBHHGIJ_03614</name>
    <name evidence="3" type="ORF">KFEGEMFD_04046</name>
</gene>
<evidence type="ECO:0000313" key="3">
    <source>
        <dbReference type="EMBL" id="CAA0123045.1"/>
    </source>
</evidence>
<proteinExistence type="predicted"/>
<protein>
    <submittedName>
        <fullName evidence="2">Uncharacterized protein</fullName>
    </submittedName>
</protein>
<accession>A0A5S9QBB5</accession>
<evidence type="ECO:0000256" key="1">
    <source>
        <dbReference type="SAM" id="MobiDB-lite"/>
    </source>
</evidence>
<keyword evidence="4" id="KW-1185">Reference proteome</keyword>
<feature type="compositionally biased region" description="Basic and acidic residues" evidence="1">
    <location>
        <begin position="240"/>
        <end position="250"/>
    </location>
</feature>
<sequence>MRLFLFHTAKAIYNLNNRSLVDLVKMTRLLPKTLTLIATLLASPLSLACECIWEGPFTSVYNKTDLVVYGEVSASQGNGFDLIIDTILQGDEYRDKIRIWGKKDNLCRPDAEQFPPGSEWVMALKRIDNPPTDAFNPFKPNISFGRQDDFSLSSCGVYWLPVKQQRVSGNIIEGSRWQYIDAKKTPVIFPVFEAWFNKILPDSAIAEAAKPQTEARQLLNETKIHLWEQQRNPLPEAEDLDFRPPSRLDDVELPTTSTESNETE</sequence>